<keyword evidence="1" id="KW-0732">Signal</keyword>
<feature type="chain" id="PRO_5011989120" evidence="1">
    <location>
        <begin position="26"/>
        <end position="270"/>
    </location>
</feature>
<dbReference type="RefSeq" id="WP_085216607.1">
    <property type="nucleotide sequence ID" value="NZ_FXAM01000003.1"/>
</dbReference>
<name>A0A1Y6D4S9_9GAMM</name>
<sequence length="270" mass="28159">MFVSKFKHLALAVSAAMLLCPSAQAASSITVSVTPIAANAVADLVSDFLNAFPTSGYSVSLKIVSDAAAKDGIVAGNAPVPDLFLSKSFVAPLDLKLNHPTLIVGDPFPYAEDTLVLYSSADKNIDISGGVPSFSHLQPFSIPTPATLDPYGVAAALVLKGTYLRAVRNGLVLKTEDAAGSYAAVEYLTTSYGFTGKSQICSAVAGVEEFEPGSFHHEFTNTTPIVLAGVKIASSTRTAAQETELTDFVNYLTGTGSVNFTQHCFKLPGA</sequence>
<dbReference type="EMBL" id="FXAM01000003">
    <property type="protein sequence ID" value="SMF97581.1"/>
    <property type="molecule type" value="Genomic_DNA"/>
</dbReference>
<dbReference type="Proteomes" id="UP000192923">
    <property type="component" value="Unassembled WGS sequence"/>
</dbReference>
<evidence type="ECO:0000313" key="3">
    <source>
        <dbReference type="Proteomes" id="UP000192923"/>
    </source>
</evidence>
<proteinExistence type="predicted"/>
<gene>
    <name evidence="2" type="ORF">SAMN02949497_0151</name>
</gene>
<dbReference type="STRING" id="1760988.SAMN02949497_0151"/>
<protein>
    <submittedName>
        <fullName evidence="2">Molybdate transport system substrate-binding protein</fullName>
    </submittedName>
</protein>
<dbReference type="AlphaFoldDB" id="A0A1Y6D4S9"/>
<feature type="signal peptide" evidence="1">
    <location>
        <begin position="1"/>
        <end position="25"/>
    </location>
</feature>
<evidence type="ECO:0000313" key="2">
    <source>
        <dbReference type="EMBL" id="SMF97581.1"/>
    </source>
</evidence>
<dbReference type="OrthoDB" id="9785015at2"/>
<accession>A0A1Y6D4S9</accession>
<organism evidence="2 3">
    <name type="scientific">Methylomagnum ishizawai</name>
    <dbReference type="NCBI Taxonomy" id="1760988"/>
    <lineage>
        <taxon>Bacteria</taxon>
        <taxon>Pseudomonadati</taxon>
        <taxon>Pseudomonadota</taxon>
        <taxon>Gammaproteobacteria</taxon>
        <taxon>Methylococcales</taxon>
        <taxon>Methylococcaceae</taxon>
        <taxon>Methylomagnum</taxon>
    </lineage>
</organism>
<evidence type="ECO:0000256" key="1">
    <source>
        <dbReference type="SAM" id="SignalP"/>
    </source>
</evidence>
<keyword evidence="3" id="KW-1185">Reference proteome</keyword>
<dbReference type="Gene3D" id="3.40.190.10">
    <property type="entry name" value="Periplasmic binding protein-like II"/>
    <property type="match status" value="2"/>
</dbReference>
<reference evidence="2 3" key="1">
    <citation type="submission" date="2016-12" db="EMBL/GenBank/DDBJ databases">
        <authorList>
            <person name="Song W.-J."/>
            <person name="Kurnit D.M."/>
        </authorList>
    </citation>
    <scope>NUCLEOTIDE SEQUENCE [LARGE SCALE GENOMIC DNA]</scope>
    <source>
        <strain evidence="2 3">175</strain>
    </source>
</reference>